<evidence type="ECO:0000256" key="3">
    <source>
        <dbReference type="ARBA" id="ARBA00022475"/>
    </source>
</evidence>
<name>A0A4R2B6M9_9BACI</name>
<evidence type="ECO:0000259" key="9">
    <source>
        <dbReference type="Pfam" id="PF20730"/>
    </source>
</evidence>
<evidence type="ECO:0000259" key="8">
    <source>
        <dbReference type="Pfam" id="PF04239"/>
    </source>
</evidence>
<evidence type="ECO:0000256" key="2">
    <source>
        <dbReference type="ARBA" id="ARBA00006448"/>
    </source>
</evidence>
<dbReference type="GO" id="GO:0005886">
    <property type="term" value="C:plasma membrane"/>
    <property type="evidence" value="ECO:0007669"/>
    <property type="project" value="UniProtKB-SubCell"/>
</dbReference>
<keyword evidence="5" id="KW-1133">Transmembrane helix</keyword>
<proteinExistence type="inferred from homology"/>
<reference evidence="10 11" key="1">
    <citation type="journal article" date="2015" name="Stand. Genomic Sci.">
        <title>Genomic Encyclopedia of Bacterial and Archaeal Type Strains, Phase III: the genomes of soil and plant-associated and newly described type strains.</title>
        <authorList>
            <person name="Whitman W.B."/>
            <person name="Woyke T."/>
            <person name="Klenk H.P."/>
            <person name="Zhou Y."/>
            <person name="Lilburn T.G."/>
            <person name="Beck B.J."/>
            <person name="De Vos P."/>
            <person name="Vandamme P."/>
            <person name="Eisen J.A."/>
            <person name="Garrity G."/>
            <person name="Hugenholtz P."/>
            <person name="Kyrpides N.C."/>
        </authorList>
    </citation>
    <scope>NUCLEOTIDE SEQUENCE [LARGE SCALE GENOMIC DNA]</scope>
    <source>
        <strain evidence="10 11">CV53</strain>
    </source>
</reference>
<evidence type="ECO:0000313" key="11">
    <source>
        <dbReference type="Proteomes" id="UP000295689"/>
    </source>
</evidence>
<feature type="domain" description="YetF-like N-terminal transmembrane" evidence="9">
    <location>
        <begin position="3"/>
        <end position="77"/>
    </location>
</feature>
<evidence type="ECO:0000256" key="7">
    <source>
        <dbReference type="SAM" id="Coils"/>
    </source>
</evidence>
<comment type="caution">
    <text evidence="10">The sequence shown here is derived from an EMBL/GenBank/DDBJ whole genome shotgun (WGS) entry which is preliminary data.</text>
</comment>
<dbReference type="Pfam" id="PF20730">
    <property type="entry name" value="YetF_N"/>
    <property type="match status" value="1"/>
</dbReference>
<protein>
    <submittedName>
        <fullName evidence="10">Intein</fullName>
    </submittedName>
</protein>
<dbReference type="InterPro" id="IPR023090">
    <property type="entry name" value="UPF0702_alpha/beta_dom_sf"/>
</dbReference>
<keyword evidence="6" id="KW-0472">Membrane</keyword>
<dbReference type="Proteomes" id="UP000295689">
    <property type="component" value="Unassembled WGS sequence"/>
</dbReference>
<dbReference type="Gene3D" id="3.30.240.20">
    <property type="entry name" value="bsu07140 like domains"/>
    <property type="match status" value="2"/>
</dbReference>
<accession>A0A4R2B6M9</accession>
<evidence type="ECO:0000256" key="5">
    <source>
        <dbReference type="ARBA" id="ARBA00022989"/>
    </source>
</evidence>
<gene>
    <name evidence="10" type="ORF">EV146_11163</name>
</gene>
<dbReference type="InterPro" id="IPR048454">
    <property type="entry name" value="YetF_N"/>
</dbReference>
<dbReference type="InterPro" id="IPR007353">
    <property type="entry name" value="DUF421"/>
</dbReference>
<dbReference type="AlphaFoldDB" id="A0A4R2B6M9"/>
<feature type="coiled-coil region" evidence="7">
    <location>
        <begin position="97"/>
        <end position="124"/>
    </location>
</feature>
<organism evidence="10 11">
    <name type="scientific">Mesobacillus foraminis</name>
    <dbReference type="NCBI Taxonomy" id="279826"/>
    <lineage>
        <taxon>Bacteria</taxon>
        <taxon>Bacillati</taxon>
        <taxon>Bacillota</taxon>
        <taxon>Bacilli</taxon>
        <taxon>Bacillales</taxon>
        <taxon>Bacillaceae</taxon>
        <taxon>Mesobacillus</taxon>
    </lineage>
</organism>
<dbReference type="Pfam" id="PF04239">
    <property type="entry name" value="DUF421"/>
    <property type="match status" value="1"/>
</dbReference>
<keyword evidence="3" id="KW-1003">Cell membrane</keyword>
<evidence type="ECO:0000256" key="1">
    <source>
        <dbReference type="ARBA" id="ARBA00004651"/>
    </source>
</evidence>
<keyword evidence="4" id="KW-0812">Transmembrane</keyword>
<keyword evidence="11" id="KW-1185">Reference proteome</keyword>
<feature type="domain" description="YetF C-terminal" evidence="8">
    <location>
        <begin position="80"/>
        <end position="214"/>
    </location>
</feature>
<dbReference type="RefSeq" id="WP_241993982.1">
    <property type="nucleotide sequence ID" value="NZ_JABUHM010000013.1"/>
</dbReference>
<dbReference type="PANTHER" id="PTHR34582">
    <property type="entry name" value="UPF0702 TRANSMEMBRANE PROTEIN YCAP"/>
    <property type="match status" value="1"/>
</dbReference>
<sequence length="230" mass="26346">MFYAGMALKLLIGLAALVIVTRILGKKHMSQVTPFDFVYALILGGMVEETIYHADHTIPQMIFSITVWGILIYTVEKLTQKVDWLRGPLKGSTQVLIKDGKISIKELERANLELEQLRSLLRQKDVFSLREVKYVFLETNGEISVLKYQKSSAVKEDGEEQEVEEIEPAILVVDEGKIHEHNLKAVEKDREWLMEGLKKEGITDIKDIYYAEWSASHGFFIKTYDHCISV</sequence>
<keyword evidence="7" id="KW-0175">Coiled coil</keyword>
<dbReference type="EMBL" id="SLVV01000011">
    <property type="protein sequence ID" value="TCN22226.1"/>
    <property type="molecule type" value="Genomic_DNA"/>
</dbReference>
<evidence type="ECO:0000256" key="6">
    <source>
        <dbReference type="ARBA" id="ARBA00023136"/>
    </source>
</evidence>
<evidence type="ECO:0000313" key="10">
    <source>
        <dbReference type="EMBL" id="TCN22226.1"/>
    </source>
</evidence>
<comment type="subcellular location">
    <subcellularLocation>
        <location evidence="1">Cell membrane</location>
        <topology evidence="1">Multi-pass membrane protein</topology>
    </subcellularLocation>
</comment>
<dbReference type="PANTHER" id="PTHR34582:SF5">
    <property type="entry name" value="UPF0702 TRANSMEMBRANE PROTEIN YETF"/>
    <property type="match status" value="1"/>
</dbReference>
<comment type="similarity">
    <text evidence="2">Belongs to the UPF0702 family.</text>
</comment>
<evidence type="ECO:0000256" key="4">
    <source>
        <dbReference type="ARBA" id="ARBA00022692"/>
    </source>
</evidence>